<feature type="transmembrane region" description="Helical" evidence="1">
    <location>
        <begin position="20"/>
        <end position="46"/>
    </location>
</feature>
<keyword evidence="1" id="KW-0472">Membrane</keyword>
<dbReference type="EMBL" id="CACRSY010000010">
    <property type="protein sequence ID" value="VYT05581.1"/>
    <property type="molecule type" value="Genomic_DNA"/>
</dbReference>
<keyword evidence="1" id="KW-1133">Transmembrane helix</keyword>
<dbReference type="PANTHER" id="PTHR40076:SF1">
    <property type="entry name" value="MEMBRANE PROTEIN"/>
    <property type="match status" value="1"/>
</dbReference>
<dbReference type="PANTHER" id="PTHR40076">
    <property type="entry name" value="MEMBRANE PROTEIN-RELATED"/>
    <property type="match status" value="1"/>
</dbReference>
<dbReference type="InterPro" id="IPR010380">
    <property type="entry name" value="DUF975"/>
</dbReference>
<feature type="transmembrane region" description="Helical" evidence="1">
    <location>
        <begin position="135"/>
        <end position="161"/>
    </location>
</feature>
<keyword evidence="1" id="KW-0812">Transmembrane</keyword>
<protein>
    <recommendedName>
        <fullName evidence="3">DUF975 family protein</fullName>
    </recommendedName>
</protein>
<evidence type="ECO:0000313" key="2">
    <source>
        <dbReference type="EMBL" id="VYT05581.1"/>
    </source>
</evidence>
<reference evidence="2" key="1">
    <citation type="submission" date="2019-11" db="EMBL/GenBank/DDBJ databases">
        <authorList>
            <person name="Feng L."/>
        </authorList>
    </citation>
    <scope>NUCLEOTIDE SEQUENCE</scope>
    <source>
        <strain evidence="2">BhanseniiLFYP23</strain>
    </source>
</reference>
<dbReference type="RefSeq" id="WP_009246598.1">
    <property type="nucleotide sequence ID" value="NZ_CACRSY010000010.1"/>
</dbReference>
<proteinExistence type="predicted"/>
<feature type="transmembrane region" description="Helical" evidence="1">
    <location>
        <begin position="58"/>
        <end position="82"/>
    </location>
</feature>
<dbReference type="AlphaFoldDB" id="A0A6N2TNH1"/>
<feature type="transmembrane region" description="Helical" evidence="1">
    <location>
        <begin position="103"/>
        <end position="123"/>
    </location>
</feature>
<evidence type="ECO:0000256" key="1">
    <source>
        <dbReference type="SAM" id="Phobius"/>
    </source>
</evidence>
<gene>
    <name evidence="2" type="ORF">BHLFYP23_02625</name>
</gene>
<sequence>MKHTSSQLKAISRKALDGNWGLPMGANIILGVISFIVIFFITFFTNTTTVTGTITSEFLTYAVSLFISLFGAGITKMTLNISRKQAYSMKDMLYVFHHNADRFLIVGLVIAGIGFVTGLPVMFMSMNSDIPVSFILFFSVFDLIISVIIDLFLGLSTYLLLDHPEMGAMDSMKESIRLMKGNKGRSLYITLSFLPLAFLSVLTCYIGMIWLAPYMDMTMANFYRDIIGELNTPDHTPTRKFPTMTIEENSNENNSAF</sequence>
<evidence type="ECO:0008006" key="3">
    <source>
        <dbReference type="Google" id="ProtNLM"/>
    </source>
</evidence>
<accession>A0A6N2TNH1</accession>
<organism evidence="2">
    <name type="scientific">Blautia hansenii</name>
    <name type="common">Ruminococcus hansenii</name>
    <dbReference type="NCBI Taxonomy" id="1322"/>
    <lineage>
        <taxon>Bacteria</taxon>
        <taxon>Bacillati</taxon>
        <taxon>Bacillota</taxon>
        <taxon>Clostridia</taxon>
        <taxon>Lachnospirales</taxon>
        <taxon>Lachnospiraceae</taxon>
        <taxon>Blautia</taxon>
    </lineage>
</organism>
<name>A0A6N2TNH1_BLAHA</name>
<feature type="transmembrane region" description="Helical" evidence="1">
    <location>
        <begin position="187"/>
        <end position="212"/>
    </location>
</feature>
<dbReference type="Pfam" id="PF06161">
    <property type="entry name" value="DUF975"/>
    <property type="match status" value="1"/>
</dbReference>